<gene>
    <name evidence="1" type="ORF">GALL_464160</name>
</gene>
<reference evidence="1" key="1">
    <citation type="submission" date="2016-10" db="EMBL/GenBank/DDBJ databases">
        <title>Sequence of Gallionella enrichment culture.</title>
        <authorList>
            <person name="Poehlein A."/>
            <person name="Muehling M."/>
            <person name="Daniel R."/>
        </authorList>
    </citation>
    <scope>NUCLEOTIDE SEQUENCE</scope>
</reference>
<protein>
    <submittedName>
        <fullName evidence="1">Uncharacterized protein</fullName>
    </submittedName>
</protein>
<organism evidence="1">
    <name type="scientific">mine drainage metagenome</name>
    <dbReference type="NCBI Taxonomy" id="410659"/>
    <lineage>
        <taxon>unclassified sequences</taxon>
        <taxon>metagenomes</taxon>
        <taxon>ecological metagenomes</taxon>
    </lineage>
</organism>
<evidence type="ECO:0000313" key="1">
    <source>
        <dbReference type="EMBL" id="OIQ71963.1"/>
    </source>
</evidence>
<dbReference type="EMBL" id="MLJW01003481">
    <property type="protein sequence ID" value="OIQ71963.1"/>
    <property type="molecule type" value="Genomic_DNA"/>
</dbReference>
<comment type="caution">
    <text evidence="1">The sequence shown here is derived from an EMBL/GenBank/DDBJ whole genome shotgun (WGS) entry which is preliminary data.</text>
</comment>
<name>A0A1J5Q3C3_9ZZZZ</name>
<proteinExistence type="predicted"/>
<accession>A0A1J5Q3C3</accession>
<dbReference type="AlphaFoldDB" id="A0A1J5Q3C3"/>
<sequence>MAPGQDVLDLGDLLVVPARMDDIADWTVEPTLALQSPMSGPTRANRALRNSGCSCCLIVMSQDFVDGSVSGDRGRSVS</sequence>